<dbReference type="NCBIfam" id="NF006086">
    <property type="entry name" value="PRK08235.1"/>
    <property type="match status" value="1"/>
</dbReference>
<evidence type="ECO:0000256" key="4">
    <source>
        <dbReference type="ARBA" id="ARBA00023315"/>
    </source>
</evidence>
<keyword evidence="11" id="KW-1185">Reference proteome</keyword>
<dbReference type="Gene3D" id="3.40.47.10">
    <property type="match status" value="2"/>
</dbReference>
<comment type="caution">
    <text evidence="10">The sequence shown here is derived from an EMBL/GenBank/DDBJ whole genome shotgun (WGS) entry which is preliminary data.</text>
</comment>
<dbReference type="SUPFAM" id="SSF53901">
    <property type="entry name" value="Thiolase-like"/>
    <property type="match status" value="2"/>
</dbReference>
<dbReference type="Proteomes" id="UP000298484">
    <property type="component" value="Unassembled WGS sequence"/>
</dbReference>
<dbReference type="PROSITE" id="PS00099">
    <property type="entry name" value="THIOLASE_3"/>
    <property type="match status" value="1"/>
</dbReference>
<feature type="active site" description="Acyl-thioester intermediate" evidence="6">
    <location>
        <position position="88"/>
    </location>
</feature>
<evidence type="ECO:0000259" key="9">
    <source>
        <dbReference type="Pfam" id="PF02803"/>
    </source>
</evidence>
<dbReference type="GO" id="GO:0003985">
    <property type="term" value="F:acetyl-CoA C-acetyltransferase activity"/>
    <property type="evidence" value="ECO:0007669"/>
    <property type="project" value="UniProtKB-EC"/>
</dbReference>
<feature type="domain" description="Thiolase N-terminal" evidence="8">
    <location>
        <begin position="5"/>
        <end position="262"/>
    </location>
</feature>
<dbReference type="InterPro" id="IPR016039">
    <property type="entry name" value="Thiolase-like"/>
</dbReference>
<evidence type="ECO:0000256" key="3">
    <source>
        <dbReference type="ARBA" id="ARBA00022679"/>
    </source>
</evidence>
<dbReference type="InterPro" id="IPR020616">
    <property type="entry name" value="Thiolase_N"/>
</dbReference>
<feature type="domain" description="Thiolase C-terminal" evidence="9">
    <location>
        <begin position="271"/>
        <end position="391"/>
    </location>
</feature>
<gene>
    <name evidence="10" type="ORF">E4U82_06895</name>
</gene>
<organism evidence="10 11">
    <name type="scientific">Lentibacillus salicampi</name>
    <dbReference type="NCBI Taxonomy" id="175306"/>
    <lineage>
        <taxon>Bacteria</taxon>
        <taxon>Bacillati</taxon>
        <taxon>Bacillota</taxon>
        <taxon>Bacilli</taxon>
        <taxon>Bacillales</taxon>
        <taxon>Bacillaceae</taxon>
        <taxon>Lentibacillus</taxon>
    </lineage>
</organism>
<feature type="active site" description="Proton acceptor" evidence="6">
    <location>
        <position position="349"/>
    </location>
</feature>
<dbReference type="OrthoDB" id="9764892at2"/>
<dbReference type="EMBL" id="SRHY01000006">
    <property type="protein sequence ID" value="TFJ93390.1"/>
    <property type="molecule type" value="Genomic_DNA"/>
</dbReference>
<dbReference type="InterPro" id="IPR020610">
    <property type="entry name" value="Thiolase_AS"/>
</dbReference>
<dbReference type="Pfam" id="PF02803">
    <property type="entry name" value="Thiolase_C"/>
    <property type="match status" value="1"/>
</dbReference>
<evidence type="ECO:0000313" key="11">
    <source>
        <dbReference type="Proteomes" id="UP000298484"/>
    </source>
</evidence>
<dbReference type="EC" id="2.3.1.9" evidence="2"/>
<evidence type="ECO:0000256" key="7">
    <source>
        <dbReference type="RuleBase" id="RU003557"/>
    </source>
</evidence>
<sequence length="395" mass="41624">MRKTVIVSGARTPFGKFGGALKPFSASQLGGAAIKEALERAGLDGEKVDEVIIGNVLQGGQGQIPSRQAAREAGIPWEVKTETINKVCASGLRSVTLADQLIRLGDEDIIVSGGMESMSNAPYILPDTRWGNRMGDKKVVDMMVHDGLTCSFAGVHMGTYGNSTAEEYGLTREAQDEWSYRSHQRAVEAIEDGKFAEEIVSLEVPQRKGDPIVVDTDEAPRKDTSLDVLAKLRPAFDRDGTITAGNAPGVNDGAGAFVVMSDETAEQLNKTPLAVIHGHAEVAVESKDFPKTPGLVINKLLEKTGYSQDDIDLFEINEAFAAVSLASGKIAGIDAGKINVNGGAVALGHPIGASGARIILTLIHELKRRGGGRGIAAICSGGGQGDAMLLEVPKQ</sequence>
<feature type="active site" description="Proton acceptor" evidence="6">
    <location>
        <position position="379"/>
    </location>
</feature>
<dbReference type="PROSITE" id="PS00737">
    <property type="entry name" value="THIOLASE_2"/>
    <property type="match status" value="1"/>
</dbReference>
<evidence type="ECO:0000256" key="5">
    <source>
        <dbReference type="ARBA" id="ARBA00030755"/>
    </source>
</evidence>
<protein>
    <recommendedName>
        <fullName evidence="2">acetyl-CoA C-acetyltransferase</fullName>
        <ecNumber evidence="2">2.3.1.9</ecNumber>
    </recommendedName>
    <alternativeName>
        <fullName evidence="5">Acetoacetyl-CoA thiolase</fullName>
    </alternativeName>
</protein>
<keyword evidence="4 7" id="KW-0012">Acyltransferase</keyword>
<dbReference type="Pfam" id="PF00108">
    <property type="entry name" value="Thiolase_N"/>
    <property type="match status" value="1"/>
</dbReference>
<dbReference type="InterPro" id="IPR020613">
    <property type="entry name" value="Thiolase_CS"/>
</dbReference>
<evidence type="ECO:0000256" key="2">
    <source>
        <dbReference type="ARBA" id="ARBA00012705"/>
    </source>
</evidence>
<reference evidence="10 11" key="1">
    <citation type="submission" date="2019-03" db="EMBL/GenBank/DDBJ databases">
        <title>Genome sequence of Lentibacillus salicampi ATCC BAA-719.</title>
        <authorList>
            <person name="Maclea K.S."/>
            <person name="Simoes Junior M."/>
        </authorList>
    </citation>
    <scope>NUCLEOTIDE SEQUENCE [LARGE SCALE GENOMIC DNA]</scope>
    <source>
        <strain evidence="10 11">ATCC BAA-719</strain>
    </source>
</reference>
<dbReference type="RefSeq" id="WP_135109468.1">
    <property type="nucleotide sequence ID" value="NZ_SRHY01000006.1"/>
</dbReference>
<keyword evidence="3 7" id="KW-0808">Transferase</keyword>
<evidence type="ECO:0000256" key="6">
    <source>
        <dbReference type="PIRSR" id="PIRSR000429-1"/>
    </source>
</evidence>
<dbReference type="InterPro" id="IPR020615">
    <property type="entry name" value="Thiolase_acyl_enz_int_AS"/>
</dbReference>
<dbReference type="CDD" id="cd00751">
    <property type="entry name" value="thiolase"/>
    <property type="match status" value="1"/>
</dbReference>
<evidence type="ECO:0000259" key="8">
    <source>
        <dbReference type="Pfam" id="PF00108"/>
    </source>
</evidence>
<accession>A0A4Y9AEK9</accession>
<dbReference type="InterPro" id="IPR020617">
    <property type="entry name" value="Thiolase_C"/>
</dbReference>
<evidence type="ECO:0000313" key="10">
    <source>
        <dbReference type="EMBL" id="TFJ93390.1"/>
    </source>
</evidence>
<dbReference type="NCBIfam" id="TIGR01930">
    <property type="entry name" value="AcCoA-C-Actrans"/>
    <property type="match status" value="1"/>
</dbReference>
<dbReference type="PANTHER" id="PTHR18919">
    <property type="entry name" value="ACETYL-COA C-ACYLTRANSFERASE"/>
    <property type="match status" value="1"/>
</dbReference>
<name>A0A4Y9AEK9_9BACI</name>
<proteinExistence type="inferred from homology"/>
<dbReference type="PIRSF" id="PIRSF000429">
    <property type="entry name" value="Ac-CoA_Ac_transf"/>
    <property type="match status" value="1"/>
</dbReference>
<dbReference type="PROSITE" id="PS00098">
    <property type="entry name" value="THIOLASE_1"/>
    <property type="match status" value="1"/>
</dbReference>
<dbReference type="PANTHER" id="PTHR18919:SF107">
    <property type="entry name" value="ACETYL-COA ACETYLTRANSFERASE, CYTOSOLIC"/>
    <property type="match status" value="1"/>
</dbReference>
<dbReference type="AlphaFoldDB" id="A0A4Y9AEK9"/>
<dbReference type="FunFam" id="3.40.47.10:FF:000010">
    <property type="entry name" value="Acetyl-CoA acetyltransferase (Thiolase)"/>
    <property type="match status" value="1"/>
</dbReference>
<dbReference type="InterPro" id="IPR002155">
    <property type="entry name" value="Thiolase"/>
</dbReference>
<comment type="similarity">
    <text evidence="1 7">Belongs to the thiolase-like superfamily. Thiolase family.</text>
</comment>
<evidence type="ECO:0000256" key="1">
    <source>
        <dbReference type="ARBA" id="ARBA00010982"/>
    </source>
</evidence>